<dbReference type="NCBIfam" id="TIGR00087">
    <property type="entry name" value="surE"/>
    <property type="match status" value="1"/>
</dbReference>
<dbReference type="GO" id="GO:0000166">
    <property type="term" value="F:nucleotide binding"/>
    <property type="evidence" value="ECO:0007669"/>
    <property type="project" value="UniProtKB-KW"/>
</dbReference>
<evidence type="ECO:0000256" key="5">
    <source>
        <dbReference type="ARBA" id="ARBA00022490"/>
    </source>
</evidence>
<comment type="catalytic activity">
    <reaction evidence="1 9">
        <text>a ribonucleoside 5'-phosphate + H2O = a ribonucleoside + phosphate</text>
        <dbReference type="Rhea" id="RHEA:12484"/>
        <dbReference type="ChEBI" id="CHEBI:15377"/>
        <dbReference type="ChEBI" id="CHEBI:18254"/>
        <dbReference type="ChEBI" id="CHEBI:43474"/>
        <dbReference type="ChEBI" id="CHEBI:58043"/>
        <dbReference type="EC" id="3.1.3.5"/>
    </reaction>
</comment>
<evidence type="ECO:0000256" key="8">
    <source>
        <dbReference type="ARBA" id="ARBA00022801"/>
    </source>
</evidence>
<dbReference type="Pfam" id="PF01975">
    <property type="entry name" value="SurE"/>
    <property type="match status" value="1"/>
</dbReference>
<evidence type="ECO:0000256" key="1">
    <source>
        <dbReference type="ARBA" id="ARBA00000815"/>
    </source>
</evidence>
<dbReference type="EMBL" id="FMWD01000003">
    <property type="protein sequence ID" value="SCZ56078.1"/>
    <property type="molecule type" value="Genomic_DNA"/>
</dbReference>
<keyword evidence="6 9" id="KW-0479">Metal-binding</keyword>
<comment type="cofactor">
    <cofactor evidence="9">
        <name>a divalent metal cation</name>
        <dbReference type="ChEBI" id="CHEBI:60240"/>
    </cofactor>
    <text evidence="9">Binds 1 divalent metal cation per subunit.</text>
</comment>
<comment type="cofactor">
    <cofactor evidence="2">
        <name>Mg(2+)</name>
        <dbReference type="ChEBI" id="CHEBI:18420"/>
    </cofactor>
</comment>
<dbReference type="Proteomes" id="UP000199648">
    <property type="component" value="Unassembled WGS sequence"/>
</dbReference>
<evidence type="ECO:0000256" key="9">
    <source>
        <dbReference type="HAMAP-Rule" id="MF_00060"/>
    </source>
</evidence>
<reference evidence="11 12" key="1">
    <citation type="submission" date="2016-10" db="EMBL/GenBank/DDBJ databases">
        <authorList>
            <person name="de Groot N.N."/>
        </authorList>
    </citation>
    <scope>NUCLEOTIDE SEQUENCE [LARGE SCALE GENOMIC DNA]</scope>
    <source>
        <strain evidence="11 12">HLD2</strain>
    </source>
</reference>
<dbReference type="PANTHER" id="PTHR30457:SF12">
    <property type="entry name" value="5'_3'-NUCLEOTIDASE SURE"/>
    <property type="match status" value="1"/>
</dbReference>
<dbReference type="SUPFAM" id="SSF64167">
    <property type="entry name" value="SurE-like"/>
    <property type="match status" value="1"/>
</dbReference>
<dbReference type="GO" id="GO:0004309">
    <property type="term" value="F:exopolyphosphatase activity"/>
    <property type="evidence" value="ECO:0007669"/>
    <property type="project" value="TreeGrafter"/>
</dbReference>
<name>A0A1G5Q370_9GAMM</name>
<evidence type="ECO:0000256" key="7">
    <source>
        <dbReference type="ARBA" id="ARBA00022741"/>
    </source>
</evidence>
<evidence type="ECO:0000256" key="2">
    <source>
        <dbReference type="ARBA" id="ARBA00001946"/>
    </source>
</evidence>
<dbReference type="GO" id="GO:0005737">
    <property type="term" value="C:cytoplasm"/>
    <property type="evidence" value="ECO:0007669"/>
    <property type="project" value="UniProtKB-SubCell"/>
</dbReference>
<organism evidence="11 12">
    <name type="scientific">Thiohalomonas denitrificans</name>
    <dbReference type="NCBI Taxonomy" id="415747"/>
    <lineage>
        <taxon>Bacteria</taxon>
        <taxon>Pseudomonadati</taxon>
        <taxon>Pseudomonadota</taxon>
        <taxon>Gammaproteobacteria</taxon>
        <taxon>Thiohalomonadales</taxon>
        <taxon>Thiohalomonadaceae</taxon>
        <taxon>Thiohalomonas</taxon>
    </lineage>
</organism>
<feature type="binding site" evidence="9">
    <location>
        <position position="192"/>
    </location>
    <ligand>
        <name>a divalent metal cation</name>
        <dbReference type="ChEBI" id="CHEBI:60240"/>
    </ligand>
</feature>
<dbReference type="GO" id="GO:0008253">
    <property type="term" value="F:5'-nucleotidase activity"/>
    <property type="evidence" value="ECO:0007669"/>
    <property type="project" value="UniProtKB-UniRule"/>
</dbReference>
<comment type="similarity">
    <text evidence="4 9">Belongs to the SurE nucleotidase family.</text>
</comment>
<dbReference type="Gene3D" id="3.40.1210.10">
    <property type="entry name" value="Survival protein SurE-like phosphatase/nucleotidase"/>
    <property type="match status" value="1"/>
</dbReference>
<dbReference type="NCBIfam" id="NF001490">
    <property type="entry name" value="PRK00346.1-4"/>
    <property type="match status" value="1"/>
</dbReference>
<proteinExistence type="inferred from homology"/>
<feature type="binding site" evidence="9">
    <location>
        <position position="275"/>
    </location>
    <ligand>
        <name>a divalent metal cation</name>
        <dbReference type="ChEBI" id="CHEBI:60240"/>
    </ligand>
</feature>
<dbReference type="NCBIfam" id="NF001489">
    <property type="entry name" value="PRK00346.1-3"/>
    <property type="match status" value="1"/>
</dbReference>
<evidence type="ECO:0000256" key="6">
    <source>
        <dbReference type="ARBA" id="ARBA00022723"/>
    </source>
</evidence>
<comment type="subcellular location">
    <subcellularLocation>
        <location evidence="3 9">Cytoplasm</location>
    </subcellularLocation>
</comment>
<keyword evidence="12" id="KW-1185">Reference proteome</keyword>
<dbReference type="HAMAP" id="MF_00060">
    <property type="entry name" value="SurE"/>
    <property type="match status" value="1"/>
</dbReference>
<dbReference type="PANTHER" id="PTHR30457">
    <property type="entry name" value="5'-NUCLEOTIDASE SURE"/>
    <property type="match status" value="1"/>
</dbReference>
<feature type="binding site" evidence="9">
    <location>
        <position position="223"/>
    </location>
    <ligand>
        <name>a divalent metal cation</name>
        <dbReference type="ChEBI" id="CHEBI:60240"/>
    </ligand>
</feature>
<dbReference type="InterPro" id="IPR002828">
    <property type="entry name" value="SurE-like_Pase/nucleotidase"/>
</dbReference>
<comment type="function">
    <text evidence="9">Nucleotidase that shows phosphatase activity on nucleoside 5'-monophosphates.</text>
</comment>
<feature type="binding site" evidence="9">
    <location>
        <position position="193"/>
    </location>
    <ligand>
        <name>a divalent metal cation</name>
        <dbReference type="ChEBI" id="CHEBI:60240"/>
    </ligand>
</feature>
<evidence type="ECO:0000256" key="4">
    <source>
        <dbReference type="ARBA" id="ARBA00011062"/>
    </source>
</evidence>
<dbReference type="EC" id="3.1.3.5" evidence="9"/>
<protein>
    <recommendedName>
        <fullName evidence="9">5'-nucleotidase SurE</fullName>
        <ecNumber evidence="9">3.1.3.5</ecNumber>
    </recommendedName>
    <alternativeName>
        <fullName evidence="9">Nucleoside 5'-monophosphate phosphohydrolase</fullName>
    </alternativeName>
</protein>
<sequence>MGHLSLEDRLPIHGAVALSVNDAYAPDILSVTIGEKFHHGLPRLFGGQTVQVQFGPDTVMATAELAGYRVLQAGTGEKQLIAGFQIGGIQRIGKQVTKHFPVIALLLLGVRSRALAIGRHTVVAKRYCIAYRLAEQGLLLFGYLIFARHDMNLKVGVYHDRSPAASAPLFGYSTRLRRSVSQQGMKILVSNDDGYQAPGLRCLAESLKQLGDVTVVAPERDRSGASNSLTLERPLRAHRVAPDVIRVDGTPTDCVHLAVTGFLDEEPDMVVSGINAGANMGDDVLYSGTVAAAMEGRFLGLPAIAVSLTSHQPQHFETAARVAVELIKRLREAPLPADTILNVNVPDLPWDALQGIEATRLGRRHKSEPVIRDTDPRDRTIYWIGPAGAEQDAGPGTDFHATRSGRASVTPIQVDLTRYNAIEAIARWLPPIGTLR</sequence>
<evidence type="ECO:0000313" key="12">
    <source>
        <dbReference type="Proteomes" id="UP000199648"/>
    </source>
</evidence>
<dbReference type="STRING" id="415747.SAMN03097708_01262"/>
<keyword evidence="5 9" id="KW-0963">Cytoplasm</keyword>
<dbReference type="InterPro" id="IPR030048">
    <property type="entry name" value="SurE"/>
</dbReference>
<gene>
    <name evidence="9" type="primary">surE</name>
    <name evidence="11" type="ORF">SAMN03097708_01262</name>
</gene>
<keyword evidence="8 9" id="KW-0378">Hydrolase</keyword>
<dbReference type="FunFam" id="3.40.1210.10:FF:000001">
    <property type="entry name" value="5'/3'-nucleotidase SurE"/>
    <property type="match status" value="1"/>
</dbReference>
<dbReference type="InterPro" id="IPR036523">
    <property type="entry name" value="SurE-like_sf"/>
</dbReference>
<dbReference type="GO" id="GO:0046872">
    <property type="term" value="F:metal ion binding"/>
    <property type="evidence" value="ECO:0007669"/>
    <property type="project" value="UniProtKB-UniRule"/>
</dbReference>
<accession>A0A1G5Q370</accession>
<feature type="domain" description="Survival protein SurE-like phosphatase/nucleotidase" evidence="10">
    <location>
        <begin position="187"/>
        <end position="367"/>
    </location>
</feature>
<dbReference type="GO" id="GO:0008254">
    <property type="term" value="F:3'-nucleotidase activity"/>
    <property type="evidence" value="ECO:0007669"/>
    <property type="project" value="TreeGrafter"/>
</dbReference>
<evidence type="ECO:0000256" key="3">
    <source>
        <dbReference type="ARBA" id="ARBA00004496"/>
    </source>
</evidence>
<evidence type="ECO:0000259" key="10">
    <source>
        <dbReference type="Pfam" id="PF01975"/>
    </source>
</evidence>
<dbReference type="AlphaFoldDB" id="A0A1G5Q370"/>
<keyword evidence="7 9" id="KW-0547">Nucleotide-binding</keyword>
<evidence type="ECO:0000313" key="11">
    <source>
        <dbReference type="EMBL" id="SCZ56078.1"/>
    </source>
</evidence>